<protein>
    <recommendedName>
        <fullName evidence="2">SWIM-type domain-containing protein</fullName>
    </recommendedName>
</protein>
<name>A0A1X7SJI3_AMPQE</name>
<reference evidence="1" key="1">
    <citation type="submission" date="2017-05" db="UniProtKB">
        <authorList>
            <consortium name="EnsemblMetazoa"/>
        </authorList>
    </citation>
    <scope>IDENTIFICATION</scope>
</reference>
<dbReference type="InterPro" id="IPR009030">
    <property type="entry name" value="Growth_fac_rcpt_cys_sf"/>
</dbReference>
<accession>A0A1X7SJI3</accession>
<proteinExistence type="predicted"/>
<dbReference type="SUPFAM" id="SSF57184">
    <property type="entry name" value="Growth factor receptor domain"/>
    <property type="match status" value="1"/>
</dbReference>
<evidence type="ECO:0000313" key="1">
    <source>
        <dbReference type="EnsemblMetazoa" id="Aqu2.1.02276_001"/>
    </source>
</evidence>
<dbReference type="AlphaFoldDB" id="A0A1X7SJI3"/>
<dbReference type="InParanoid" id="A0A1X7SJI3"/>
<organism evidence="1">
    <name type="scientific">Amphimedon queenslandica</name>
    <name type="common">Sponge</name>
    <dbReference type="NCBI Taxonomy" id="400682"/>
    <lineage>
        <taxon>Eukaryota</taxon>
        <taxon>Metazoa</taxon>
        <taxon>Porifera</taxon>
        <taxon>Demospongiae</taxon>
        <taxon>Heteroscleromorpha</taxon>
        <taxon>Haplosclerida</taxon>
        <taxon>Niphatidae</taxon>
        <taxon>Amphimedon</taxon>
    </lineage>
</organism>
<sequence>MVLSYNGRVPHMVVPKKNGEYSCDSNCPNWNSMGICSHCVAVAHVNGELSEFVAAKGKRKKAPNVSRLLATGMPKGRGCKGGVPSRSKKQYQEISRRIEMNVGHVGKMTADSFVEEGNISFHNSPYSTVFSGRRDPWQQWSVEQQSYGTGSPYVCPPFYSPSCEYQQMSTTYPYTLHFITGNISSCFGCKNKYKKPLEPPNDLCIQHQDWREYLTPSSSTPQRKFSNVYYHCRPQCIQLNNLYFIPSELQIPESCILKLNEVHKRYLQEQFGLNIENNLYFIPSELQIPESCILKLNEVHKRYLQEQFGLNIE</sequence>
<evidence type="ECO:0008006" key="2">
    <source>
        <dbReference type="Google" id="ProtNLM"/>
    </source>
</evidence>
<dbReference type="EnsemblMetazoa" id="Aqu2.1.02276_001">
    <property type="protein sequence ID" value="Aqu2.1.02276_001"/>
    <property type="gene ID" value="Aqu2.1.02276"/>
</dbReference>